<organism evidence="3 4">
    <name type="scientific">Methanothermobacter tenebrarum</name>
    <dbReference type="NCBI Taxonomy" id="680118"/>
    <lineage>
        <taxon>Archaea</taxon>
        <taxon>Methanobacteriati</taxon>
        <taxon>Methanobacteriota</taxon>
        <taxon>Methanomada group</taxon>
        <taxon>Methanobacteria</taxon>
        <taxon>Methanobacteriales</taxon>
        <taxon>Methanobacteriaceae</taxon>
        <taxon>Methanothermobacter</taxon>
    </lineage>
</organism>
<dbReference type="SUPFAM" id="SSF53213">
    <property type="entry name" value="LigB-like"/>
    <property type="match status" value="1"/>
</dbReference>
<dbReference type="InterPro" id="IPR002737">
    <property type="entry name" value="MEMO1_fam"/>
</dbReference>
<dbReference type="Gene3D" id="3.40.830.10">
    <property type="entry name" value="LigB-like"/>
    <property type="match status" value="1"/>
</dbReference>
<evidence type="ECO:0000313" key="4">
    <source>
        <dbReference type="Proteomes" id="UP000249782"/>
    </source>
</evidence>
<dbReference type="AlphaFoldDB" id="A0A328PAY1"/>
<keyword evidence="4" id="KW-1185">Reference proteome</keyword>
<dbReference type="OrthoDB" id="372162at2157"/>
<evidence type="ECO:0000256" key="1">
    <source>
        <dbReference type="ARBA" id="ARBA00006315"/>
    </source>
</evidence>
<sequence>MKRNPAVAGTFYEAEESALRKRIEWCFHHKLGPGKIPKIGDKRRLKAVIAPHAGYMYSGPVAAHTYHEVAADGFPETFIILCPNHTGMGSGISMMSKGEWITPLGPVKIDENLAQELLEASGIIDMDESAHIGEHSCEVHLPFLQYFNQNFKIVPICMWMQDLETAKEIGNAITDASSGKDVLIIASTDFTHYEPAEAAYKKDQKVLEAILALDEDRMYERIYQYNVSMCGYGPVAASIIAAKGLGATRGKLLKYATSGDITGDSSSVVGYASVILE</sequence>
<dbReference type="RefSeq" id="WP_112093207.1">
    <property type="nucleotide sequence ID" value="NZ_QLOE01000001.1"/>
</dbReference>
<dbReference type="HAMAP" id="MF_00055">
    <property type="entry name" value="MEMO1"/>
    <property type="match status" value="1"/>
</dbReference>
<gene>
    <name evidence="3" type="ORF">DPC56_01055</name>
</gene>
<dbReference type="PANTHER" id="PTHR11060:SF0">
    <property type="entry name" value="PROTEIN MEMO1"/>
    <property type="match status" value="1"/>
</dbReference>
<reference evidence="3 4" key="1">
    <citation type="submission" date="2018-06" db="EMBL/GenBank/DDBJ databases">
        <title>Draft genome sequence of hyperthermophilic methanogen Methanothermobacter tenebrarum sp. MCM-B 1447.</title>
        <authorList>
            <person name="Pore S.D."/>
            <person name="Dagar S."/>
            <person name="Dhakephalkar P.K."/>
        </authorList>
    </citation>
    <scope>NUCLEOTIDE SEQUENCE [LARGE SCALE GENOMIC DNA]</scope>
    <source>
        <strain evidence="3 4">MCM B 1447</strain>
    </source>
</reference>
<proteinExistence type="inferred from homology"/>
<accession>A0A328PAY1</accession>
<dbReference type="Pfam" id="PF01875">
    <property type="entry name" value="Memo"/>
    <property type="match status" value="1"/>
</dbReference>
<dbReference type="NCBIfam" id="NF001987">
    <property type="entry name" value="PRK00782.1"/>
    <property type="match status" value="1"/>
</dbReference>
<evidence type="ECO:0000256" key="2">
    <source>
        <dbReference type="HAMAP-Rule" id="MF_00055"/>
    </source>
</evidence>
<dbReference type="Proteomes" id="UP000249782">
    <property type="component" value="Unassembled WGS sequence"/>
</dbReference>
<dbReference type="EMBL" id="QLOE01000001">
    <property type="protein sequence ID" value="RAO79897.1"/>
    <property type="molecule type" value="Genomic_DNA"/>
</dbReference>
<evidence type="ECO:0000313" key="3">
    <source>
        <dbReference type="EMBL" id="RAO79897.1"/>
    </source>
</evidence>
<comment type="similarity">
    <text evidence="1 2">Belongs to the MEMO1 family.</text>
</comment>
<dbReference type="NCBIfam" id="TIGR04336">
    <property type="entry name" value="AmmeMemoSam_B"/>
    <property type="match status" value="1"/>
</dbReference>
<comment type="caution">
    <text evidence="3">The sequence shown here is derived from an EMBL/GenBank/DDBJ whole genome shotgun (WGS) entry which is preliminary data.</text>
</comment>
<protein>
    <recommendedName>
        <fullName evidence="2">MEMO1 family protein DPC56_01055</fullName>
    </recommendedName>
</protein>
<dbReference type="PANTHER" id="PTHR11060">
    <property type="entry name" value="PROTEIN MEMO1"/>
    <property type="match status" value="1"/>
</dbReference>
<dbReference type="CDD" id="cd07361">
    <property type="entry name" value="MEMO_like"/>
    <property type="match status" value="1"/>
</dbReference>
<name>A0A328PAY1_9EURY</name>